<evidence type="ECO:0000313" key="2">
    <source>
        <dbReference type="Proteomes" id="UP000799755"/>
    </source>
</evidence>
<evidence type="ECO:0000313" key="1">
    <source>
        <dbReference type="EMBL" id="KAF2464740.1"/>
    </source>
</evidence>
<gene>
    <name evidence="1" type="ORF">BDR25DRAFT_241597</name>
</gene>
<organism evidence="1 2">
    <name type="scientific">Lindgomyces ingoldianus</name>
    <dbReference type="NCBI Taxonomy" id="673940"/>
    <lineage>
        <taxon>Eukaryota</taxon>
        <taxon>Fungi</taxon>
        <taxon>Dikarya</taxon>
        <taxon>Ascomycota</taxon>
        <taxon>Pezizomycotina</taxon>
        <taxon>Dothideomycetes</taxon>
        <taxon>Pleosporomycetidae</taxon>
        <taxon>Pleosporales</taxon>
        <taxon>Lindgomycetaceae</taxon>
        <taxon>Lindgomyces</taxon>
    </lineage>
</organism>
<comment type="caution">
    <text evidence="1">The sequence shown here is derived from an EMBL/GenBank/DDBJ whole genome shotgun (WGS) entry which is preliminary data.</text>
</comment>
<dbReference type="Proteomes" id="UP000799755">
    <property type="component" value="Unassembled WGS sequence"/>
</dbReference>
<sequence>MAQEPHAPLRILHYLSPFAIAVSATLFSALAVCFVPPSNRLIRKKSKQAVSKWLALVLCCLYIAEGLLCVQRAFTNPRWSATRDSMEHIALSTVVWIVAFIILRESATLYWPSCLGSWALGTTMEVAIFALLSRSWSGRDDLDITRMALHATRIFCLVLLCLSAVFSWTKRPSNLDTESDPLLGPAPTSPYECVQYGSIPSDTKLNDGVNDQDDEGESAKNKLAEQQLQRLEVLGGWWAYLKQFRVFLPHTISHSDSRMQCYAIGVLFCLLIERVANVLSPHYLGVIVDKISSSKETGQLPLKDIFFLIFVIKVPHETIFVPIRDILSTRLYFWSYGKVLVSSYSHMLGLFLEFQENKDTRKVLKGVEQAQTLNRLVYQLAMDVIPAIVDVIVAIGYLSYIFDFQLGTIILVTGICYVIVTHKFTITGAQRQRPYIRTGQTSRKLMHEYMSFWQSTIYFNQQAYEKSRLQATANLETYSMAKLNELSQFKYVAQCAVVALGYVSILLLGAYQVTSKGHPVGNMATLLFYWSILTRPIASLAQRYKDMVDWITDGERLLQLWYKRPCINDTPDAQALEVNGGKIEYKDVKFSYDNNNQIVNGISFTAEAGSTVVIVGETRSGKSTACNKLLLRLYDVSHGSILIDGQDIRDITQYSLREAIGIVPQDPSFPNQTIMDIVRYARLEASDAEVYEACKAAAIHDMIMGFPNQYQSKVGERGVKVSSDGKQRLAIAQLFLKNPKIIVLDEVTSSMDPPTETETQDSFAQLTSGRTTLLIGLCPSTVVDADLILVLHKGEIVERGTHNELLQNRGQYYRLWAKESKKQFLE</sequence>
<proteinExistence type="predicted"/>
<feature type="non-terminal residue" evidence="1">
    <location>
        <position position="826"/>
    </location>
</feature>
<dbReference type="EMBL" id="MU003534">
    <property type="protein sequence ID" value="KAF2464740.1"/>
    <property type="molecule type" value="Genomic_DNA"/>
</dbReference>
<name>A0ACB6QE12_9PLEO</name>
<reference evidence="1" key="1">
    <citation type="journal article" date="2020" name="Stud. Mycol.">
        <title>101 Dothideomycetes genomes: a test case for predicting lifestyles and emergence of pathogens.</title>
        <authorList>
            <person name="Haridas S."/>
            <person name="Albert R."/>
            <person name="Binder M."/>
            <person name="Bloem J."/>
            <person name="Labutti K."/>
            <person name="Salamov A."/>
            <person name="Andreopoulos B."/>
            <person name="Baker S."/>
            <person name="Barry K."/>
            <person name="Bills G."/>
            <person name="Bluhm B."/>
            <person name="Cannon C."/>
            <person name="Castanera R."/>
            <person name="Culley D."/>
            <person name="Daum C."/>
            <person name="Ezra D."/>
            <person name="Gonzalez J."/>
            <person name="Henrissat B."/>
            <person name="Kuo A."/>
            <person name="Liang C."/>
            <person name="Lipzen A."/>
            <person name="Lutzoni F."/>
            <person name="Magnuson J."/>
            <person name="Mondo S."/>
            <person name="Nolan M."/>
            <person name="Ohm R."/>
            <person name="Pangilinan J."/>
            <person name="Park H.-J."/>
            <person name="Ramirez L."/>
            <person name="Alfaro M."/>
            <person name="Sun H."/>
            <person name="Tritt A."/>
            <person name="Yoshinaga Y."/>
            <person name="Zwiers L.-H."/>
            <person name="Turgeon B."/>
            <person name="Goodwin S."/>
            <person name="Spatafora J."/>
            <person name="Crous P."/>
            <person name="Grigoriev I."/>
        </authorList>
    </citation>
    <scope>NUCLEOTIDE SEQUENCE</scope>
    <source>
        <strain evidence="1">ATCC 200398</strain>
    </source>
</reference>
<protein>
    <submittedName>
        <fullName evidence="1">Uncharacterized protein</fullName>
    </submittedName>
</protein>
<accession>A0ACB6QE12</accession>
<keyword evidence="2" id="KW-1185">Reference proteome</keyword>